<accession>A0A0F9LEB7</accession>
<gene>
    <name evidence="2" type="ORF">LCGC14_1209950</name>
</gene>
<name>A0A0F9LEB7_9ZZZZ</name>
<protein>
    <submittedName>
        <fullName evidence="2">Uncharacterized protein</fullName>
    </submittedName>
</protein>
<evidence type="ECO:0000256" key="1">
    <source>
        <dbReference type="SAM" id="MobiDB-lite"/>
    </source>
</evidence>
<dbReference type="EMBL" id="LAZR01006286">
    <property type="protein sequence ID" value="KKM93289.1"/>
    <property type="molecule type" value="Genomic_DNA"/>
</dbReference>
<feature type="non-terminal residue" evidence="2">
    <location>
        <position position="50"/>
    </location>
</feature>
<organism evidence="2">
    <name type="scientific">marine sediment metagenome</name>
    <dbReference type="NCBI Taxonomy" id="412755"/>
    <lineage>
        <taxon>unclassified sequences</taxon>
        <taxon>metagenomes</taxon>
        <taxon>ecological metagenomes</taxon>
    </lineage>
</organism>
<feature type="compositionally biased region" description="Polar residues" evidence="1">
    <location>
        <begin position="1"/>
        <end position="18"/>
    </location>
</feature>
<proteinExistence type="predicted"/>
<reference evidence="2" key="1">
    <citation type="journal article" date="2015" name="Nature">
        <title>Complex archaea that bridge the gap between prokaryotes and eukaryotes.</title>
        <authorList>
            <person name="Spang A."/>
            <person name="Saw J.H."/>
            <person name="Jorgensen S.L."/>
            <person name="Zaremba-Niedzwiedzka K."/>
            <person name="Martijn J."/>
            <person name="Lind A.E."/>
            <person name="van Eijk R."/>
            <person name="Schleper C."/>
            <person name="Guy L."/>
            <person name="Ettema T.J."/>
        </authorList>
    </citation>
    <scope>NUCLEOTIDE SEQUENCE</scope>
</reference>
<comment type="caution">
    <text evidence="2">The sequence shown here is derived from an EMBL/GenBank/DDBJ whole genome shotgun (WGS) entry which is preliminary data.</text>
</comment>
<feature type="region of interest" description="Disordered" evidence="1">
    <location>
        <begin position="1"/>
        <end position="22"/>
    </location>
</feature>
<dbReference type="AlphaFoldDB" id="A0A0F9LEB7"/>
<evidence type="ECO:0000313" key="2">
    <source>
        <dbReference type="EMBL" id="KKM93289.1"/>
    </source>
</evidence>
<sequence>MQINSSQQAATEVVTNPPSKLLASMTDGETVEARVISRTNAEQVKLRVGD</sequence>